<keyword evidence="2" id="KW-1185">Reference proteome</keyword>
<gene>
    <name evidence="1" type="ORF">L2E82_41729</name>
</gene>
<reference evidence="2" key="1">
    <citation type="journal article" date="2022" name="Mol. Ecol. Resour.">
        <title>The genomes of chicory, endive, great burdock and yacon provide insights into Asteraceae palaeo-polyploidization history and plant inulin production.</title>
        <authorList>
            <person name="Fan W."/>
            <person name="Wang S."/>
            <person name="Wang H."/>
            <person name="Wang A."/>
            <person name="Jiang F."/>
            <person name="Liu H."/>
            <person name="Zhao H."/>
            <person name="Xu D."/>
            <person name="Zhang Y."/>
        </authorList>
    </citation>
    <scope>NUCLEOTIDE SEQUENCE [LARGE SCALE GENOMIC DNA]</scope>
    <source>
        <strain evidence="2">cv. Punajuju</strain>
    </source>
</reference>
<evidence type="ECO:0000313" key="2">
    <source>
        <dbReference type="Proteomes" id="UP001055811"/>
    </source>
</evidence>
<comment type="caution">
    <text evidence="1">The sequence shown here is derived from an EMBL/GenBank/DDBJ whole genome shotgun (WGS) entry which is preliminary data.</text>
</comment>
<proteinExistence type="predicted"/>
<name>A0ACB8ZL72_CICIN</name>
<evidence type="ECO:0000313" key="1">
    <source>
        <dbReference type="EMBL" id="KAI3698292.1"/>
    </source>
</evidence>
<sequence length="74" mass="8572">MEGRSRDRAMGVPEKSYLQEIRVLSPSDSISFSYSRSLKPKMLSSSEIGHSISLCSFSFINSLFQYEMRIMERR</sequence>
<organism evidence="1 2">
    <name type="scientific">Cichorium intybus</name>
    <name type="common">Chicory</name>
    <dbReference type="NCBI Taxonomy" id="13427"/>
    <lineage>
        <taxon>Eukaryota</taxon>
        <taxon>Viridiplantae</taxon>
        <taxon>Streptophyta</taxon>
        <taxon>Embryophyta</taxon>
        <taxon>Tracheophyta</taxon>
        <taxon>Spermatophyta</taxon>
        <taxon>Magnoliopsida</taxon>
        <taxon>eudicotyledons</taxon>
        <taxon>Gunneridae</taxon>
        <taxon>Pentapetalae</taxon>
        <taxon>asterids</taxon>
        <taxon>campanulids</taxon>
        <taxon>Asterales</taxon>
        <taxon>Asteraceae</taxon>
        <taxon>Cichorioideae</taxon>
        <taxon>Cichorieae</taxon>
        <taxon>Cichoriinae</taxon>
        <taxon>Cichorium</taxon>
    </lineage>
</organism>
<dbReference type="Proteomes" id="UP001055811">
    <property type="component" value="Linkage Group LG08"/>
</dbReference>
<accession>A0ACB8ZL72</accession>
<dbReference type="EMBL" id="CM042016">
    <property type="protein sequence ID" value="KAI3698292.1"/>
    <property type="molecule type" value="Genomic_DNA"/>
</dbReference>
<protein>
    <submittedName>
        <fullName evidence="1">Uncharacterized protein</fullName>
    </submittedName>
</protein>
<reference evidence="1 2" key="2">
    <citation type="journal article" date="2022" name="Mol. Ecol. Resour.">
        <title>The genomes of chicory, endive, great burdock and yacon provide insights into Asteraceae paleo-polyploidization history and plant inulin production.</title>
        <authorList>
            <person name="Fan W."/>
            <person name="Wang S."/>
            <person name="Wang H."/>
            <person name="Wang A."/>
            <person name="Jiang F."/>
            <person name="Liu H."/>
            <person name="Zhao H."/>
            <person name="Xu D."/>
            <person name="Zhang Y."/>
        </authorList>
    </citation>
    <scope>NUCLEOTIDE SEQUENCE [LARGE SCALE GENOMIC DNA]</scope>
    <source>
        <strain evidence="2">cv. Punajuju</strain>
        <tissue evidence="1">Leaves</tissue>
    </source>
</reference>